<feature type="region of interest" description="Disordered" evidence="6">
    <location>
        <begin position="114"/>
        <end position="152"/>
    </location>
</feature>
<protein>
    <recommendedName>
        <fullName evidence="7">LIM zinc-binding domain-containing protein</fullName>
    </recommendedName>
</protein>
<keyword evidence="9" id="KW-1185">Reference proteome</keyword>
<dbReference type="SUPFAM" id="SSF57716">
    <property type="entry name" value="Glucocorticoid receptor-like (DNA-binding domain)"/>
    <property type="match status" value="1"/>
</dbReference>
<feature type="compositionally biased region" description="Basic and acidic residues" evidence="6">
    <location>
        <begin position="217"/>
        <end position="226"/>
    </location>
</feature>
<proteinExistence type="predicted"/>
<feature type="compositionally biased region" description="Low complexity" evidence="6">
    <location>
        <begin position="413"/>
        <end position="434"/>
    </location>
</feature>
<dbReference type="SMART" id="SM00132">
    <property type="entry name" value="LIM"/>
    <property type="match status" value="2"/>
</dbReference>
<feature type="compositionally biased region" description="Polar residues" evidence="6">
    <location>
        <begin position="321"/>
        <end position="334"/>
    </location>
</feature>
<dbReference type="STRING" id="933388.S7ZR38"/>
<evidence type="ECO:0000256" key="1">
    <source>
        <dbReference type="ARBA" id="ARBA00022723"/>
    </source>
</evidence>
<dbReference type="PANTHER" id="PTHR24205:SF16">
    <property type="entry name" value="GH01042P-RELATED"/>
    <property type="match status" value="1"/>
</dbReference>
<feature type="region of interest" description="Disordered" evidence="6">
    <location>
        <begin position="519"/>
        <end position="613"/>
    </location>
</feature>
<dbReference type="Proteomes" id="UP000019376">
    <property type="component" value="Unassembled WGS sequence"/>
</dbReference>
<dbReference type="CDD" id="cd09397">
    <property type="entry name" value="LIM1_UF1"/>
    <property type="match status" value="1"/>
</dbReference>
<dbReference type="CDD" id="cd08368">
    <property type="entry name" value="LIM"/>
    <property type="match status" value="1"/>
</dbReference>
<feature type="compositionally biased region" description="Low complexity" evidence="6">
    <location>
        <begin position="38"/>
        <end position="62"/>
    </location>
</feature>
<dbReference type="GO" id="GO:0030695">
    <property type="term" value="F:GTPase regulator activity"/>
    <property type="evidence" value="ECO:0007669"/>
    <property type="project" value="UniProtKB-ARBA"/>
</dbReference>
<feature type="compositionally biased region" description="Polar residues" evidence="6">
    <location>
        <begin position="576"/>
        <end position="588"/>
    </location>
</feature>
<dbReference type="PROSITE" id="PS50023">
    <property type="entry name" value="LIM_DOMAIN_2"/>
    <property type="match status" value="1"/>
</dbReference>
<feature type="region of interest" description="Disordered" evidence="6">
    <location>
        <begin position="395"/>
        <end position="446"/>
    </location>
</feature>
<evidence type="ECO:0000256" key="4">
    <source>
        <dbReference type="ARBA" id="ARBA00023038"/>
    </source>
</evidence>
<dbReference type="EMBL" id="KB644413">
    <property type="protein sequence ID" value="EPS31131.1"/>
    <property type="molecule type" value="Genomic_DNA"/>
</dbReference>
<feature type="domain" description="LIM zinc-binding" evidence="7">
    <location>
        <begin position="597"/>
        <end position="660"/>
    </location>
</feature>
<feature type="region of interest" description="Disordered" evidence="6">
    <location>
        <begin position="183"/>
        <end position="383"/>
    </location>
</feature>
<evidence type="ECO:0000259" key="7">
    <source>
        <dbReference type="PROSITE" id="PS50023"/>
    </source>
</evidence>
<dbReference type="Gene3D" id="2.10.110.10">
    <property type="entry name" value="Cysteine Rich Protein"/>
    <property type="match status" value="2"/>
</dbReference>
<name>S7ZR38_PENO1</name>
<keyword evidence="2" id="KW-0677">Repeat</keyword>
<dbReference type="GO" id="GO:0003712">
    <property type="term" value="F:transcription coregulator activity"/>
    <property type="evidence" value="ECO:0007669"/>
    <property type="project" value="TreeGrafter"/>
</dbReference>
<evidence type="ECO:0000256" key="2">
    <source>
        <dbReference type="ARBA" id="ARBA00022737"/>
    </source>
</evidence>
<dbReference type="Pfam" id="PF00412">
    <property type="entry name" value="LIM"/>
    <property type="match status" value="2"/>
</dbReference>
<feature type="compositionally biased region" description="Low complexity" evidence="6">
    <location>
        <begin position="248"/>
        <end position="263"/>
    </location>
</feature>
<evidence type="ECO:0000256" key="6">
    <source>
        <dbReference type="SAM" id="MobiDB-lite"/>
    </source>
</evidence>
<feature type="compositionally biased region" description="Polar residues" evidence="6">
    <location>
        <begin position="133"/>
        <end position="144"/>
    </location>
</feature>
<keyword evidence="1 5" id="KW-0479">Metal-binding</keyword>
<dbReference type="PhylomeDB" id="S7ZR38"/>
<feature type="region of interest" description="Disordered" evidence="6">
    <location>
        <begin position="34"/>
        <end position="74"/>
    </location>
</feature>
<dbReference type="GO" id="GO:0005634">
    <property type="term" value="C:nucleus"/>
    <property type="evidence" value="ECO:0007669"/>
    <property type="project" value="TreeGrafter"/>
</dbReference>
<sequence>MTSMDLGFLPMIKCSNCGRNVEISSMGDHVCAPVDQKSPATAPSSSSLSSRETSNATSNATTPPSPPPSAGLDAPHHLKVALSSRSSRSGAPPRIDPSIANRAFLQPALITPGSSTELHLQSPSSVHAAPRSPMSQPAQLNTRSSPKDESVLDRDTVFSFPMPGSRPPALVGTPSLKMELSLQSSTRFASAPSPRPGLNTVPENIQLPPSPLPPRVEMAHTVHNGRESIVSQSSYRSSLASTRHEGSTTRSSISRSSTQSISRGLRSFMENTPPLPPAPLRTPNQASFTRESTPDLTLTPCARPERGNSYSGFDFGIDSGAAQSSAHSSPQNDSAWPHSMDHDHQPKSLSSYNGAEHLHPADAKADGDDYATRKVSDATSESATSITNFARALGFSKQQDDMQDESTASEYESSGARTGSSSGSSMSSLPSDSSLSRDKTPDPFNLGCLVEELPAQTRQTIVEMPDRPRNTLDEIPRIPAVFFSPDSPTDPAIGQGSLSLIAEKGEGSVWLKQQEQEYLGEPPSPSALHAPPFPPPSQSTESPRTSPLADSSLPSEEKPTTPQQQLHAPTPYSRPIQRSSTEPMTRPSSRPGARPKGNCKGCGEPITGKSISSSDGRLTGRYHRGCFVCFDCHSPFPSADFYVLDNRPYCAQHYHERNGSLCSTCRHGIEGQYLETVEHNGSRPERRRFHPECLQCRTCRVLLKGDYFEWNGDVFCEQDARRAANAYYRPPPGHPGSIGPPKVGPVGASSSLRPPGPPGPGGHLRPPGGPPPPSSIQGRPHPPPPAGYRPPPSPSPSNGGLRPGPRYPSGGARRFPERRTTRLMMT</sequence>
<evidence type="ECO:0000256" key="3">
    <source>
        <dbReference type="ARBA" id="ARBA00022833"/>
    </source>
</evidence>
<dbReference type="FunFam" id="2.10.110.10:FF:000105">
    <property type="entry name" value="Similar to LIM domain-containing protein"/>
    <property type="match status" value="1"/>
</dbReference>
<feature type="compositionally biased region" description="Polar residues" evidence="6">
    <location>
        <begin position="114"/>
        <end position="125"/>
    </location>
</feature>
<evidence type="ECO:0000313" key="9">
    <source>
        <dbReference type="Proteomes" id="UP000019376"/>
    </source>
</evidence>
<dbReference type="GO" id="GO:0046872">
    <property type="term" value="F:metal ion binding"/>
    <property type="evidence" value="ECO:0007669"/>
    <property type="project" value="UniProtKB-KW"/>
</dbReference>
<organism evidence="8 9">
    <name type="scientific">Penicillium oxalicum (strain 114-2 / CGMCC 5302)</name>
    <name type="common">Penicillium decumbens</name>
    <dbReference type="NCBI Taxonomy" id="933388"/>
    <lineage>
        <taxon>Eukaryota</taxon>
        <taxon>Fungi</taxon>
        <taxon>Dikarya</taxon>
        <taxon>Ascomycota</taxon>
        <taxon>Pezizomycotina</taxon>
        <taxon>Eurotiomycetes</taxon>
        <taxon>Eurotiomycetidae</taxon>
        <taxon>Eurotiales</taxon>
        <taxon>Aspergillaceae</taxon>
        <taxon>Penicillium</taxon>
    </lineage>
</organism>
<feature type="compositionally biased region" description="Polar residues" evidence="6">
    <location>
        <begin position="544"/>
        <end position="567"/>
    </location>
</feature>
<feature type="region of interest" description="Disordered" evidence="6">
    <location>
        <begin position="727"/>
        <end position="826"/>
    </location>
</feature>
<accession>S7ZR38</accession>
<dbReference type="InterPro" id="IPR001781">
    <property type="entry name" value="Znf_LIM"/>
</dbReference>
<gene>
    <name evidence="8" type="ORF">PDE_06086</name>
</gene>
<evidence type="ECO:0000256" key="5">
    <source>
        <dbReference type="PROSITE-ProRule" id="PRU00125"/>
    </source>
</evidence>
<keyword evidence="3 5" id="KW-0862">Zinc</keyword>
<evidence type="ECO:0000313" key="8">
    <source>
        <dbReference type="EMBL" id="EPS31131.1"/>
    </source>
</evidence>
<feature type="compositionally biased region" description="Polar residues" evidence="6">
    <location>
        <begin position="229"/>
        <end position="241"/>
    </location>
</feature>
<dbReference type="HOGENOM" id="CLU_014492_3_0_1"/>
<feature type="compositionally biased region" description="Pro residues" evidence="6">
    <location>
        <begin position="767"/>
        <end position="795"/>
    </location>
</feature>
<dbReference type="PANTHER" id="PTHR24205">
    <property type="entry name" value="FOUR AND A HALF LIM DOMAINS PROTEIN"/>
    <property type="match status" value="1"/>
</dbReference>
<feature type="compositionally biased region" description="Basic and acidic residues" evidence="6">
    <location>
        <begin position="356"/>
        <end position="376"/>
    </location>
</feature>
<dbReference type="eggNOG" id="KOG1703">
    <property type="taxonomic scope" value="Eukaryota"/>
</dbReference>
<keyword evidence="4 5" id="KW-0440">LIM domain</keyword>
<feature type="compositionally biased region" description="Polar residues" evidence="6">
    <location>
        <begin position="284"/>
        <end position="296"/>
    </location>
</feature>
<dbReference type="AlphaFoldDB" id="S7ZR38"/>
<dbReference type="OrthoDB" id="1112565at2759"/>
<reference evidence="8 9" key="1">
    <citation type="journal article" date="2013" name="PLoS ONE">
        <title>Genomic and secretomic analyses reveal unique features of the lignocellulolytic enzyme system of Penicillium decumbens.</title>
        <authorList>
            <person name="Liu G."/>
            <person name="Zhang L."/>
            <person name="Wei X."/>
            <person name="Zou G."/>
            <person name="Qin Y."/>
            <person name="Ma L."/>
            <person name="Li J."/>
            <person name="Zheng H."/>
            <person name="Wang S."/>
            <person name="Wang C."/>
            <person name="Xun L."/>
            <person name="Zhao G.-P."/>
            <person name="Zhou Z."/>
            <person name="Qu Y."/>
        </authorList>
    </citation>
    <scope>NUCLEOTIDE SEQUENCE [LARGE SCALE GENOMIC DNA]</scope>
    <source>
        <strain evidence="9">114-2 / CGMCC 5302</strain>
    </source>
</reference>